<reference evidence="2" key="1">
    <citation type="submission" date="2020-08" db="EMBL/GenBank/DDBJ databases">
        <title>Genome sequencing and assembly of the red palm weevil Rhynchophorus ferrugineus.</title>
        <authorList>
            <person name="Dias G.B."/>
            <person name="Bergman C.M."/>
            <person name="Manee M."/>
        </authorList>
    </citation>
    <scope>NUCLEOTIDE SEQUENCE</scope>
    <source>
        <strain evidence="2">AA-2017</strain>
        <tissue evidence="2">Whole larva</tissue>
    </source>
</reference>
<feature type="region of interest" description="Disordered" evidence="1">
    <location>
        <begin position="23"/>
        <end position="44"/>
    </location>
</feature>
<protein>
    <submittedName>
        <fullName evidence="2">Uncharacterized protein</fullName>
    </submittedName>
</protein>
<dbReference type="EMBL" id="JAACXV010011718">
    <property type="protein sequence ID" value="KAF7274960.1"/>
    <property type="molecule type" value="Genomic_DNA"/>
</dbReference>
<sequence>MLSSAVVTKEIKNTIFRCCFNIEQQGTGPNGSQKPPTDPAGQGK</sequence>
<evidence type="ECO:0000313" key="2">
    <source>
        <dbReference type="EMBL" id="KAF7274960.1"/>
    </source>
</evidence>
<name>A0A834IBP9_RHYFE</name>
<organism evidence="2 3">
    <name type="scientific">Rhynchophorus ferrugineus</name>
    <name type="common">Red palm weevil</name>
    <name type="synonym">Curculio ferrugineus</name>
    <dbReference type="NCBI Taxonomy" id="354439"/>
    <lineage>
        <taxon>Eukaryota</taxon>
        <taxon>Metazoa</taxon>
        <taxon>Ecdysozoa</taxon>
        <taxon>Arthropoda</taxon>
        <taxon>Hexapoda</taxon>
        <taxon>Insecta</taxon>
        <taxon>Pterygota</taxon>
        <taxon>Neoptera</taxon>
        <taxon>Endopterygota</taxon>
        <taxon>Coleoptera</taxon>
        <taxon>Polyphaga</taxon>
        <taxon>Cucujiformia</taxon>
        <taxon>Curculionidae</taxon>
        <taxon>Dryophthorinae</taxon>
        <taxon>Rhynchophorus</taxon>
    </lineage>
</organism>
<evidence type="ECO:0000256" key="1">
    <source>
        <dbReference type="SAM" id="MobiDB-lite"/>
    </source>
</evidence>
<dbReference type="AlphaFoldDB" id="A0A834IBP9"/>
<comment type="caution">
    <text evidence="2">The sequence shown here is derived from an EMBL/GenBank/DDBJ whole genome shotgun (WGS) entry which is preliminary data.</text>
</comment>
<dbReference type="Proteomes" id="UP000625711">
    <property type="component" value="Unassembled WGS sequence"/>
</dbReference>
<feature type="non-terminal residue" evidence="2">
    <location>
        <position position="44"/>
    </location>
</feature>
<keyword evidence="3" id="KW-1185">Reference proteome</keyword>
<accession>A0A834IBP9</accession>
<gene>
    <name evidence="2" type="ORF">GWI33_012377</name>
</gene>
<feature type="compositionally biased region" description="Polar residues" evidence="1">
    <location>
        <begin position="23"/>
        <end position="35"/>
    </location>
</feature>
<proteinExistence type="predicted"/>
<evidence type="ECO:0000313" key="3">
    <source>
        <dbReference type="Proteomes" id="UP000625711"/>
    </source>
</evidence>